<reference evidence="1 2" key="1">
    <citation type="submission" date="2012-04" db="EMBL/GenBank/DDBJ databases">
        <title>Complete genome of Rhodanobacter sp. 2APBS1.</title>
        <authorList>
            <consortium name="US DOE Joint Genome Institute"/>
            <person name="Huntemann M."/>
            <person name="Wei C.-L."/>
            <person name="Han J."/>
            <person name="Detter J.C."/>
            <person name="Han C."/>
            <person name="Tapia R."/>
            <person name="Munk A.C.C."/>
            <person name="Chen A."/>
            <person name="Krypides N."/>
            <person name="Mavromatis K."/>
            <person name="Markowitz V."/>
            <person name="Szeto E."/>
            <person name="Ivanova N."/>
            <person name="Mikhailova N."/>
            <person name="Ovchinnikova G."/>
            <person name="Pagani I."/>
            <person name="Pati A."/>
            <person name="Goodwin L."/>
            <person name="Peters L."/>
            <person name="Pitluck S."/>
            <person name="Woyke T."/>
            <person name="Prakash O."/>
            <person name="Elkins J."/>
            <person name="Brown S."/>
            <person name="Palumbo A."/>
            <person name="Hemme C."/>
            <person name="Zhou J."/>
            <person name="Watson D."/>
            <person name="Jardine P."/>
            <person name="Kostka J."/>
            <person name="Green S."/>
        </authorList>
    </citation>
    <scope>NUCLEOTIDE SEQUENCE [LARGE SCALE GENOMIC DNA]</scope>
    <source>
        <strain evidence="1 2">2APBS1</strain>
    </source>
</reference>
<dbReference type="KEGG" id="rhd:R2APBS1_2028"/>
<name>M4NN70_9GAMM</name>
<accession>M4NN70</accession>
<dbReference type="Proteomes" id="UP000011859">
    <property type="component" value="Chromosome"/>
</dbReference>
<dbReference type="OrthoDB" id="9013882at2"/>
<evidence type="ECO:0000313" key="2">
    <source>
        <dbReference type="Proteomes" id="UP000011859"/>
    </source>
</evidence>
<evidence type="ECO:0000313" key="1">
    <source>
        <dbReference type="EMBL" id="AGG89151.1"/>
    </source>
</evidence>
<keyword evidence="2" id="KW-1185">Reference proteome</keyword>
<dbReference type="AlphaFoldDB" id="M4NN70"/>
<dbReference type="HOGENOM" id="CLU_1601386_0_0_6"/>
<dbReference type="GeneID" id="72428762"/>
<dbReference type="EMBL" id="CP003470">
    <property type="protein sequence ID" value="AGG89151.1"/>
    <property type="molecule type" value="Genomic_DNA"/>
</dbReference>
<proteinExistence type="predicted"/>
<gene>
    <name evidence="1" type="ORF">R2APBS1_2028</name>
</gene>
<dbReference type="RefSeq" id="WP_015447876.1">
    <property type="nucleotide sequence ID" value="NC_020541.1"/>
</dbReference>
<dbReference type="STRING" id="666685.R2APBS1_2028"/>
<protein>
    <submittedName>
        <fullName evidence="1">Uncharacterized protein</fullName>
    </submittedName>
</protein>
<organism evidence="1 2">
    <name type="scientific">Rhodanobacter denitrificans</name>
    <dbReference type="NCBI Taxonomy" id="666685"/>
    <lineage>
        <taxon>Bacteria</taxon>
        <taxon>Pseudomonadati</taxon>
        <taxon>Pseudomonadota</taxon>
        <taxon>Gammaproteobacteria</taxon>
        <taxon>Lysobacterales</taxon>
        <taxon>Rhodanobacteraceae</taxon>
        <taxon>Rhodanobacter</taxon>
    </lineage>
</organism>
<sequence>MAHPSGTHVVGPCPYCGQRYTLTNYMRRFHDPASDGAGRFLTDTHLIACFRKRTVAPTRRLRDGGTVPELTDPVTLSLTTRAPGKWLAVDRETGEVWRGAPDGWQRAEAGDTAALLSVGATPASDVLAAAAAWRDAEQAASPVPSDKRAAEARLRAAIDSWSALHD</sequence>